<keyword evidence="8" id="KW-0998">Cell outer membrane</keyword>
<feature type="domain" description="TonB-dependent receptor-like beta-barrel" evidence="9">
    <location>
        <begin position="411"/>
        <end position="619"/>
    </location>
</feature>
<dbReference type="EMBL" id="UINC01019632">
    <property type="protein sequence ID" value="SVA83225.1"/>
    <property type="molecule type" value="Genomic_DNA"/>
</dbReference>
<reference evidence="11" key="1">
    <citation type="submission" date="2018-05" db="EMBL/GenBank/DDBJ databases">
        <authorList>
            <person name="Lanie J.A."/>
            <person name="Ng W.-L."/>
            <person name="Kazmierczak K.M."/>
            <person name="Andrzejewski T.M."/>
            <person name="Davidsen T.M."/>
            <person name="Wayne K.J."/>
            <person name="Tettelin H."/>
            <person name="Glass J.I."/>
            <person name="Rusch D."/>
            <person name="Podicherti R."/>
            <person name="Tsui H.-C.T."/>
            <person name="Winkler M.E."/>
        </authorList>
    </citation>
    <scope>NUCLEOTIDE SEQUENCE</scope>
</reference>
<dbReference type="InterPro" id="IPR037066">
    <property type="entry name" value="Plug_dom_sf"/>
</dbReference>
<dbReference type="InterPro" id="IPR000531">
    <property type="entry name" value="Beta-barrel_TonB"/>
</dbReference>
<organism evidence="11">
    <name type="scientific">marine metagenome</name>
    <dbReference type="NCBI Taxonomy" id="408172"/>
    <lineage>
        <taxon>unclassified sequences</taxon>
        <taxon>metagenomes</taxon>
        <taxon>ecological metagenomes</taxon>
    </lineage>
</organism>
<accession>A0A381Z1V4</accession>
<proteinExistence type="predicted"/>
<sequence length="620" mass="66325">MVTGTVTDSSGAALPGATVQALRGNRVTGTTTTLPDGRYQLQLQAAGSYRLRAQLEGFAVGTVTLQLDASETQDFQLGLAPLNDTIVVTASSTAESRASVTESFSVFTAEDIQALGSPSLAEVVQQVPGLNIASTGREGSMASLFSRGGESDYNHVLVDGVRVNVSGGQFDFSRISATEIDRVEVVRGAQSALYGSGAIGSVVQIFTKRGSPTAAPRVYGSFEGGTFNTTRSDLRILGGAQQRIDYQLGAAYRGSDGAFQEQLPDGDRFDQSSVDGSFGAILGDQIRLRAAGRYGNARGRAVGPMVYGPGDNGTLADSEDYSGHLTFDHTVNTRFNHSAVVTYFRNDQVSNDEISDPTYNLFAVLAGKPGTIFPNSPRLVRLIDQTTFNTLAADPSELDAGQFLASTPYGVSDWPYTFASEFRRNTVKYQANVTWLSEQVLSAGYEYEHDKDPLLERDRTAAGFGIANHAYFVQQQFVVADQWFATAGIRVDDNSRFGTEASPKISVGGYPLAITDGAVSSVKLFANVGRGVKNPTFSELFGSAWVDGNAALTPERATTIDAGAEITFDAQRWLGRATWFDNDYRDQVAFQYSPGWGGDGIPDYLNVDGSQARGIELEGG</sequence>
<name>A0A381Z1V4_9ZZZZ</name>
<evidence type="ECO:0000256" key="3">
    <source>
        <dbReference type="ARBA" id="ARBA00022692"/>
    </source>
</evidence>
<evidence type="ECO:0000256" key="8">
    <source>
        <dbReference type="ARBA" id="ARBA00023237"/>
    </source>
</evidence>
<feature type="domain" description="TonB-dependent receptor plug" evidence="10">
    <location>
        <begin position="98"/>
        <end position="202"/>
    </location>
</feature>
<keyword evidence="7" id="KW-0675">Receptor</keyword>
<dbReference type="Gene3D" id="2.170.130.10">
    <property type="entry name" value="TonB-dependent receptor, plug domain"/>
    <property type="match status" value="1"/>
</dbReference>
<dbReference type="InterPro" id="IPR012910">
    <property type="entry name" value="Plug_dom"/>
</dbReference>
<dbReference type="PROSITE" id="PS00430">
    <property type="entry name" value="TONB_DEPENDENT_REC_1"/>
    <property type="match status" value="1"/>
</dbReference>
<dbReference type="Pfam" id="PF13620">
    <property type="entry name" value="CarboxypepD_reg"/>
    <property type="match status" value="1"/>
</dbReference>
<dbReference type="Pfam" id="PF00593">
    <property type="entry name" value="TonB_dep_Rec_b-barrel"/>
    <property type="match status" value="1"/>
</dbReference>
<dbReference type="Gene3D" id="2.40.170.20">
    <property type="entry name" value="TonB-dependent receptor, beta-barrel domain"/>
    <property type="match status" value="1"/>
</dbReference>
<evidence type="ECO:0000259" key="9">
    <source>
        <dbReference type="Pfam" id="PF00593"/>
    </source>
</evidence>
<keyword evidence="3" id="KW-0812">Transmembrane</keyword>
<dbReference type="Gene3D" id="2.60.40.1120">
    <property type="entry name" value="Carboxypeptidase-like, regulatory domain"/>
    <property type="match status" value="1"/>
</dbReference>
<dbReference type="GO" id="GO:0015344">
    <property type="term" value="F:siderophore uptake transmembrane transporter activity"/>
    <property type="evidence" value="ECO:0007669"/>
    <property type="project" value="TreeGrafter"/>
</dbReference>
<dbReference type="PANTHER" id="PTHR30069">
    <property type="entry name" value="TONB-DEPENDENT OUTER MEMBRANE RECEPTOR"/>
    <property type="match status" value="1"/>
</dbReference>
<gene>
    <name evidence="11" type="ORF">METZ01_LOCUS136079</name>
</gene>
<dbReference type="InterPro" id="IPR036942">
    <property type="entry name" value="Beta-barrel_TonB_sf"/>
</dbReference>
<keyword evidence="2" id="KW-0813">Transport</keyword>
<dbReference type="SUPFAM" id="SSF56935">
    <property type="entry name" value="Porins"/>
    <property type="match status" value="1"/>
</dbReference>
<feature type="non-terminal residue" evidence="11">
    <location>
        <position position="620"/>
    </location>
</feature>
<dbReference type="SUPFAM" id="SSF49464">
    <property type="entry name" value="Carboxypeptidase regulatory domain-like"/>
    <property type="match status" value="1"/>
</dbReference>
<dbReference type="GO" id="GO:0009279">
    <property type="term" value="C:cell outer membrane"/>
    <property type="evidence" value="ECO:0007669"/>
    <property type="project" value="UniProtKB-SubCell"/>
</dbReference>
<evidence type="ECO:0000256" key="5">
    <source>
        <dbReference type="ARBA" id="ARBA00023077"/>
    </source>
</evidence>
<dbReference type="InterPro" id="IPR010916">
    <property type="entry name" value="TonB_box_CS"/>
</dbReference>
<dbReference type="AlphaFoldDB" id="A0A381Z1V4"/>
<evidence type="ECO:0000259" key="10">
    <source>
        <dbReference type="Pfam" id="PF07715"/>
    </source>
</evidence>
<dbReference type="Pfam" id="PF07715">
    <property type="entry name" value="Plug"/>
    <property type="match status" value="1"/>
</dbReference>
<evidence type="ECO:0000256" key="6">
    <source>
        <dbReference type="ARBA" id="ARBA00023136"/>
    </source>
</evidence>
<keyword evidence="5" id="KW-0798">TonB box</keyword>
<comment type="subcellular location">
    <subcellularLocation>
        <location evidence="1">Cell outer membrane</location>
        <topology evidence="1">Multi-pass membrane protein</topology>
    </subcellularLocation>
</comment>
<keyword evidence="6" id="KW-0472">Membrane</keyword>
<protein>
    <recommendedName>
        <fullName evidence="12">TonB-dependent receptor plug domain-containing protein</fullName>
    </recommendedName>
</protein>
<evidence type="ECO:0000256" key="7">
    <source>
        <dbReference type="ARBA" id="ARBA00023170"/>
    </source>
</evidence>
<evidence type="ECO:0000256" key="1">
    <source>
        <dbReference type="ARBA" id="ARBA00004571"/>
    </source>
</evidence>
<keyword evidence="4" id="KW-0732">Signal</keyword>
<evidence type="ECO:0000313" key="11">
    <source>
        <dbReference type="EMBL" id="SVA83225.1"/>
    </source>
</evidence>
<dbReference type="InterPro" id="IPR039426">
    <property type="entry name" value="TonB-dep_rcpt-like"/>
</dbReference>
<evidence type="ECO:0000256" key="4">
    <source>
        <dbReference type="ARBA" id="ARBA00022729"/>
    </source>
</evidence>
<dbReference type="PANTHER" id="PTHR30069:SF29">
    <property type="entry name" value="HEMOGLOBIN AND HEMOGLOBIN-HAPTOGLOBIN-BINDING PROTEIN 1-RELATED"/>
    <property type="match status" value="1"/>
</dbReference>
<evidence type="ECO:0000256" key="2">
    <source>
        <dbReference type="ARBA" id="ARBA00022448"/>
    </source>
</evidence>
<dbReference type="InterPro" id="IPR008969">
    <property type="entry name" value="CarboxyPept-like_regulatory"/>
</dbReference>
<dbReference type="PROSITE" id="PS52016">
    <property type="entry name" value="TONB_DEPENDENT_REC_3"/>
    <property type="match status" value="1"/>
</dbReference>
<evidence type="ECO:0008006" key="12">
    <source>
        <dbReference type="Google" id="ProtNLM"/>
    </source>
</evidence>
<dbReference type="GO" id="GO:0044718">
    <property type="term" value="P:siderophore transmembrane transport"/>
    <property type="evidence" value="ECO:0007669"/>
    <property type="project" value="TreeGrafter"/>
</dbReference>